<feature type="domain" description="PPIase FKBP-type" evidence="7">
    <location>
        <begin position="4"/>
        <end position="113"/>
    </location>
</feature>
<comment type="catalytic activity">
    <reaction evidence="1 5 6">
        <text>[protein]-peptidylproline (omega=180) = [protein]-peptidylproline (omega=0)</text>
        <dbReference type="Rhea" id="RHEA:16237"/>
        <dbReference type="Rhea" id="RHEA-COMP:10747"/>
        <dbReference type="Rhea" id="RHEA-COMP:10748"/>
        <dbReference type="ChEBI" id="CHEBI:83833"/>
        <dbReference type="ChEBI" id="CHEBI:83834"/>
        <dbReference type="EC" id="5.2.1.8"/>
    </reaction>
</comment>
<keyword evidence="4 5" id="KW-0413">Isomerase</keyword>
<evidence type="ECO:0000256" key="4">
    <source>
        <dbReference type="ARBA" id="ARBA00023235"/>
    </source>
</evidence>
<dbReference type="SUPFAM" id="SSF54534">
    <property type="entry name" value="FKBP-like"/>
    <property type="match status" value="1"/>
</dbReference>
<dbReference type="Pfam" id="PF00254">
    <property type="entry name" value="FKBP_C"/>
    <property type="match status" value="1"/>
</dbReference>
<dbReference type="EC" id="5.2.1.8" evidence="6"/>
<evidence type="ECO:0000256" key="3">
    <source>
        <dbReference type="ARBA" id="ARBA00023110"/>
    </source>
</evidence>
<reference evidence="8" key="1">
    <citation type="submission" date="2020-07" db="EMBL/GenBank/DDBJ databases">
        <title>Huge and variable diversity of episymbiotic CPR bacteria and DPANN archaea in groundwater ecosystems.</title>
        <authorList>
            <person name="He C.Y."/>
            <person name="Keren R."/>
            <person name="Whittaker M."/>
            <person name="Farag I.F."/>
            <person name="Doudna J."/>
            <person name="Cate J.H.D."/>
            <person name="Banfield J.F."/>
        </authorList>
    </citation>
    <scope>NUCLEOTIDE SEQUENCE</scope>
    <source>
        <strain evidence="8">NC_groundwater_1296_Ag_S-0.2um_52_80</strain>
    </source>
</reference>
<evidence type="ECO:0000256" key="1">
    <source>
        <dbReference type="ARBA" id="ARBA00000971"/>
    </source>
</evidence>
<dbReference type="Gene3D" id="2.40.10.330">
    <property type="match status" value="1"/>
</dbReference>
<dbReference type="InterPro" id="IPR054016">
    <property type="entry name" value="FKBP26_IF"/>
</dbReference>
<protein>
    <recommendedName>
        <fullName evidence="6">Peptidyl-prolyl cis-trans isomerase</fullName>
        <ecNumber evidence="6">5.2.1.8</ecNumber>
    </recommendedName>
</protein>
<sequence>MKEKSVVLVEFTGRELTTGKVFDTTSEKAAKEAGIHRENMAFRPMPVIVGNGDVLPALDEALRGMNEGESKNIRLAPEKAFGERRKDLIVVVPIREFTERKIRPLPGLIVDVNGQYGRVQTVSGGRVRIDLNSDLAGKEVEYELKIVKELKGTQEICQELAEKFFPLKSSKAEVRAGKDGIKLKLPKELVQQLTPITVEYTKTLRSVLPDMSEVTVVESFEEKKAGTKALLPQAEKTAKKKTAPII</sequence>
<dbReference type="GO" id="GO:0003755">
    <property type="term" value="F:peptidyl-prolyl cis-trans isomerase activity"/>
    <property type="evidence" value="ECO:0007669"/>
    <property type="project" value="UniProtKB-UniRule"/>
</dbReference>
<proteinExistence type="inferred from homology"/>
<evidence type="ECO:0000313" key="9">
    <source>
        <dbReference type="Proteomes" id="UP000732298"/>
    </source>
</evidence>
<comment type="caution">
    <text evidence="8">The sequence shown here is derived from an EMBL/GenBank/DDBJ whole genome shotgun (WGS) entry which is preliminary data.</text>
</comment>
<evidence type="ECO:0000313" key="8">
    <source>
        <dbReference type="EMBL" id="MBI4210779.1"/>
    </source>
</evidence>
<dbReference type="PANTHER" id="PTHR47861:SF2">
    <property type="entry name" value="LONG-TYPE PEPTIDYL-PROLYL CIS-TRANS ISOMERASE"/>
    <property type="match status" value="1"/>
</dbReference>
<dbReference type="Gene3D" id="3.10.50.40">
    <property type="match status" value="1"/>
</dbReference>
<keyword evidence="3 5" id="KW-0697">Rotamase</keyword>
<comment type="similarity">
    <text evidence="2 6">Belongs to the FKBP-type PPIase family.</text>
</comment>
<dbReference type="InterPro" id="IPR001179">
    <property type="entry name" value="PPIase_FKBP_dom"/>
</dbReference>
<evidence type="ECO:0000256" key="6">
    <source>
        <dbReference type="RuleBase" id="RU003915"/>
    </source>
</evidence>
<evidence type="ECO:0000256" key="5">
    <source>
        <dbReference type="PROSITE-ProRule" id="PRU00277"/>
    </source>
</evidence>
<dbReference type="PROSITE" id="PS50059">
    <property type="entry name" value="FKBP_PPIASE"/>
    <property type="match status" value="1"/>
</dbReference>
<organism evidence="8 9">
    <name type="scientific">Candidatus Iainarchaeum sp</name>
    <dbReference type="NCBI Taxonomy" id="3101447"/>
    <lineage>
        <taxon>Archaea</taxon>
        <taxon>Candidatus Iainarchaeota</taxon>
        <taxon>Candidatus Iainarchaeia</taxon>
        <taxon>Candidatus Iainarchaeales</taxon>
        <taxon>Candidatus Iainarchaeaceae</taxon>
        <taxon>Candidatus Iainarchaeum</taxon>
    </lineage>
</organism>
<accession>A0A8T3YRL5</accession>
<dbReference type="Proteomes" id="UP000732298">
    <property type="component" value="Unassembled WGS sequence"/>
</dbReference>
<evidence type="ECO:0000256" key="2">
    <source>
        <dbReference type="ARBA" id="ARBA00006577"/>
    </source>
</evidence>
<dbReference type="InterPro" id="IPR048261">
    <property type="entry name" value="SlpA/SlyD-like_ins_sf"/>
</dbReference>
<name>A0A8T3YRL5_9ARCH</name>
<dbReference type="PANTHER" id="PTHR47861">
    <property type="entry name" value="FKBP-TYPE PEPTIDYL-PROLYL CIS-TRANS ISOMERASE SLYD"/>
    <property type="match status" value="1"/>
</dbReference>
<dbReference type="AlphaFoldDB" id="A0A8T3YRL5"/>
<gene>
    <name evidence="8" type="ORF">HY544_04710</name>
</gene>
<dbReference type="InterPro" id="IPR046357">
    <property type="entry name" value="PPIase_dom_sf"/>
</dbReference>
<evidence type="ECO:0000259" key="7">
    <source>
        <dbReference type="PROSITE" id="PS50059"/>
    </source>
</evidence>
<dbReference type="EMBL" id="JACQPB010000041">
    <property type="protein sequence ID" value="MBI4210779.1"/>
    <property type="molecule type" value="Genomic_DNA"/>
</dbReference>
<dbReference type="Pfam" id="PF22199">
    <property type="entry name" value="FKBP26_IF"/>
    <property type="match status" value="1"/>
</dbReference>